<dbReference type="AlphaFoldDB" id="A0A7T2S6K6"/>
<dbReference type="InterPro" id="IPR013324">
    <property type="entry name" value="RNA_pol_sigma_r3/r4-like"/>
</dbReference>
<dbReference type="Pfam" id="PF08281">
    <property type="entry name" value="Sigma70_r4_2"/>
    <property type="match status" value="1"/>
</dbReference>
<dbReference type="InterPro" id="IPR013249">
    <property type="entry name" value="RNA_pol_sigma70_r4_t2"/>
</dbReference>
<dbReference type="InterPro" id="IPR006860">
    <property type="entry name" value="FecR"/>
</dbReference>
<reference evidence="5 6" key="1">
    <citation type="submission" date="2020-12" db="EMBL/GenBank/DDBJ databases">
        <title>FDA dAtabase for Regulatory Grade micrObial Sequences (FDA-ARGOS): Supporting development and validation of Infectious Disease Dx tests.</title>
        <authorList>
            <person name="Sproer C."/>
            <person name="Gronow S."/>
            <person name="Severitt S."/>
            <person name="Schroder I."/>
            <person name="Tallon L."/>
            <person name="Sadzewicz L."/>
            <person name="Zhao X."/>
            <person name="Boylan J."/>
            <person name="Ott S."/>
            <person name="Bowen H."/>
            <person name="Vavikolanu K."/>
            <person name="Mehta A."/>
            <person name="Aluvathingal J."/>
            <person name="Nadendla S."/>
            <person name="Lowell S."/>
            <person name="Myers T."/>
            <person name="Yan Y."/>
            <person name="Sichtig H."/>
        </authorList>
    </citation>
    <scope>NUCLEOTIDE SEQUENCE [LARGE SCALE GENOMIC DNA]</scope>
    <source>
        <strain evidence="5 6">FDAARGOS_909</strain>
    </source>
</reference>
<dbReference type="GO" id="GO:0006352">
    <property type="term" value="P:DNA-templated transcription initiation"/>
    <property type="evidence" value="ECO:0007669"/>
    <property type="project" value="InterPro"/>
</dbReference>
<sequence length="446" mass="49094">MPTPSASWTAARWHQLFCACQQQLVSYLAGKTGSRDEAQELAQETWLRLADAPPQLPDGSSPTLEAARAYLFATAKHLAIDRLRQRGAQQRCMDDWAQLQPEAEGDVADRAMYRQALAVVERTIADLPERMQAALLAHRLHGERQADIARRLQVSLNTVERDLMQADACLEAALLRWRGGVEAGLQASSRKRRRRALGALLGVAGMACAAWPAWQVWSRRVLWQGELASATGVQRSLELPDGSVLRVDAASRVALTYRADLRQARLLGGAAFFAVARDAARPFVVEAGPLRVTVLGTRFGVELEPDAVRVQVESGQVRVEHAATGRSQLLQHSQSLRIPLDGGAGDTDGAVWQPQPQPQQRPAAWREGELVFEQEPLGRVVHRLGRYTRRRLVVEEGAAQLAISGHVRIAQTERWLRGLPQFAPVQVSVLDDGGLRIARRGGRAEP</sequence>
<dbReference type="NCBIfam" id="TIGR02937">
    <property type="entry name" value="sigma70-ECF"/>
    <property type="match status" value="1"/>
</dbReference>
<keyword evidence="1" id="KW-0812">Transmembrane</keyword>
<dbReference type="InterPro" id="IPR013325">
    <property type="entry name" value="RNA_pol_sigma_r2"/>
</dbReference>
<dbReference type="PANTHER" id="PTHR30273:SF2">
    <property type="entry name" value="PROTEIN FECR"/>
    <property type="match status" value="1"/>
</dbReference>
<organism evidence="5 6">
    <name type="scientific">Delftia acidovorans</name>
    <name type="common">Pseudomonas acidovorans</name>
    <name type="synonym">Comamonas acidovorans</name>
    <dbReference type="NCBI Taxonomy" id="80866"/>
    <lineage>
        <taxon>Bacteria</taxon>
        <taxon>Pseudomonadati</taxon>
        <taxon>Pseudomonadota</taxon>
        <taxon>Betaproteobacteria</taxon>
        <taxon>Burkholderiales</taxon>
        <taxon>Comamonadaceae</taxon>
        <taxon>Delftia</taxon>
    </lineage>
</organism>
<evidence type="ECO:0000259" key="4">
    <source>
        <dbReference type="Pfam" id="PF08281"/>
    </source>
</evidence>
<evidence type="ECO:0000313" key="6">
    <source>
        <dbReference type="Proteomes" id="UP000594778"/>
    </source>
</evidence>
<evidence type="ECO:0000259" key="3">
    <source>
        <dbReference type="Pfam" id="PF04773"/>
    </source>
</evidence>
<dbReference type="EMBL" id="CP065668">
    <property type="protein sequence ID" value="QPS09728.1"/>
    <property type="molecule type" value="Genomic_DNA"/>
</dbReference>
<dbReference type="InterPro" id="IPR007627">
    <property type="entry name" value="RNA_pol_sigma70_r2"/>
</dbReference>
<dbReference type="PANTHER" id="PTHR30273">
    <property type="entry name" value="PERIPLASMIC SIGNAL SENSOR AND SIGMA FACTOR ACTIVATOR FECR-RELATED"/>
    <property type="match status" value="1"/>
</dbReference>
<dbReference type="GO" id="GO:0016987">
    <property type="term" value="F:sigma factor activity"/>
    <property type="evidence" value="ECO:0007669"/>
    <property type="project" value="InterPro"/>
</dbReference>
<keyword evidence="1" id="KW-0472">Membrane</keyword>
<protein>
    <submittedName>
        <fullName evidence="5">Sigma-70 family RNA polymerase sigma factor</fullName>
    </submittedName>
</protein>
<feature type="domain" description="RNA polymerase sigma factor 70 region 4 type 2" evidence="4">
    <location>
        <begin position="120"/>
        <end position="166"/>
    </location>
</feature>
<dbReference type="Proteomes" id="UP000594778">
    <property type="component" value="Chromosome"/>
</dbReference>
<dbReference type="Gene3D" id="1.10.1740.10">
    <property type="match status" value="1"/>
</dbReference>
<dbReference type="InterPro" id="IPR036388">
    <property type="entry name" value="WH-like_DNA-bd_sf"/>
</dbReference>
<dbReference type="InterPro" id="IPR012373">
    <property type="entry name" value="Ferrdict_sens_TM"/>
</dbReference>
<evidence type="ECO:0000256" key="1">
    <source>
        <dbReference type="SAM" id="Phobius"/>
    </source>
</evidence>
<dbReference type="GO" id="GO:0016989">
    <property type="term" value="F:sigma factor antagonist activity"/>
    <property type="evidence" value="ECO:0007669"/>
    <property type="project" value="TreeGrafter"/>
</dbReference>
<accession>A0A7T2S6K6</accession>
<evidence type="ECO:0000313" key="5">
    <source>
        <dbReference type="EMBL" id="QPS09728.1"/>
    </source>
</evidence>
<feature type="domain" description="RNA polymerase sigma-70 region 2" evidence="2">
    <location>
        <begin position="19"/>
        <end position="87"/>
    </location>
</feature>
<feature type="domain" description="FecR protein" evidence="3">
    <location>
        <begin position="227"/>
        <end position="318"/>
    </location>
</feature>
<dbReference type="InterPro" id="IPR014284">
    <property type="entry name" value="RNA_pol_sigma-70_dom"/>
</dbReference>
<evidence type="ECO:0000259" key="2">
    <source>
        <dbReference type="Pfam" id="PF04542"/>
    </source>
</evidence>
<dbReference type="Pfam" id="PF04542">
    <property type="entry name" value="Sigma70_r2"/>
    <property type="match status" value="1"/>
</dbReference>
<name>A0A7T2S6K6_DELAC</name>
<keyword evidence="1" id="KW-1133">Transmembrane helix</keyword>
<dbReference type="GO" id="GO:0003677">
    <property type="term" value="F:DNA binding"/>
    <property type="evidence" value="ECO:0007669"/>
    <property type="project" value="InterPro"/>
</dbReference>
<gene>
    <name evidence="5" type="ORF">I6G66_06845</name>
</gene>
<dbReference type="Pfam" id="PF04773">
    <property type="entry name" value="FecR"/>
    <property type="match status" value="1"/>
</dbReference>
<proteinExistence type="predicted"/>
<dbReference type="SUPFAM" id="SSF88659">
    <property type="entry name" value="Sigma3 and sigma4 domains of RNA polymerase sigma factors"/>
    <property type="match status" value="1"/>
</dbReference>
<dbReference type="Gene3D" id="1.10.10.10">
    <property type="entry name" value="Winged helix-like DNA-binding domain superfamily/Winged helix DNA-binding domain"/>
    <property type="match status" value="1"/>
</dbReference>
<feature type="transmembrane region" description="Helical" evidence="1">
    <location>
        <begin position="196"/>
        <end position="214"/>
    </location>
</feature>
<dbReference type="Gene3D" id="2.60.120.1440">
    <property type="match status" value="1"/>
</dbReference>
<dbReference type="SUPFAM" id="SSF88946">
    <property type="entry name" value="Sigma2 domain of RNA polymerase sigma factors"/>
    <property type="match status" value="1"/>
</dbReference>
<dbReference type="RefSeq" id="WP_197956544.1">
    <property type="nucleotide sequence ID" value="NZ_CP065668.1"/>
</dbReference>